<dbReference type="PATRIC" id="fig|52.7.peg.2201"/>
<sequence length="251" mass="28063">MSGRTFAIGDIHGDVLALRKLLGRLPPLGAADTLVFLGDYVNRGPHSAEVVQLLRALPRLTPARVVTLRGNHEDAWLEIIDHGWPEFVLPRRYGCLESLRSFEGRPVPQPEEMPDERELSRLMRGAFFPRDVVGWMRALPYFHEDAHAIYVHAGLPLGPSGFLHPAQVDAPPRALLWLRDQTFFREYRGKLVVFGHTSTELLPPELSSYTPEDPADLWAGPCTVGLDTRCGRGGFLTALELPARLVYESRG</sequence>
<dbReference type="GO" id="GO:0005737">
    <property type="term" value="C:cytoplasm"/>
    <property type="evidence" value="ECO:0007669"/>
    <property type="project" value="TreeGrafter"/>
</dbReference>
<dbReference type="PROSITE" id="PS00125">
    <property type="entry name" value="SER_THR_PHOSPHATASE"/>
    <property type="match status" value="1"/>
</dbReference>
<dbReference type="KEGG" id="ccro:CMC5_020430"/>
<organism evidence="2 3">
    <name type="scientific">Chondromyces crocatus</name>
    <dbReference type="NCBI Taxonomy" id="52"/>
    <lineage>
        <taxon>Bacteria</taxon>
        <taxon>Pseudomonadati</taxon>
        <taxon>Myxococcota</taxon>
        <taxon>Polyangia</taxon>
        <taxon>Polyangiales</taxon>
        <taxon>Polyangiaceae</taxon>
        <taxon>Chondromyces</taxon>
    </lineage>
</organism>
<dbReference type="RefSeq" id="WP_050430207.1">
    <property type="nucleotide sequence ID" value="NZ_CP012159.1"/>
</dbReference>
<evidence type="ECO:0000313" key="2">
    <source>
        <dbReference type="EMBL" id="AKT37900.1"/>
    </source>
</evidence>
<dbReference type="InterPro" id="IPR004843">
    <property type="entry name" value="Calcineurin-like_PHP"/>
</dbReference>
<dbReference type="Pfam" id="PF00149">
    <property type="entry name" value="Metallophos"/>
    <property type="match status" value="1"/>
</dbReference>
<dbReference type="PANTHER" id="PTHR42850">
    <property type="entry name" value="METALLOPHOSPHOESTERASE"/>
    <property type="match status" value="1"/>
</dbReference>
<name>A0A0K1EAJ9_CHOCO</name>
<protein>
    <recommendedName>
        <fullName evidence="1">Serine/threonine specific protein phosphatases domain-containing protein</fullName>
    </recommendedName>
</protein>
<dbReference type="AlphaFoldDB" id="A0A0K1EAJ9"/>
<dbReference type="EMBL" id="CP012159">
    <property type="protein sequence ID" value="AKT37900.1"/>
    <property type="molecule type" value="Genomic_DNA"/>
</dbReference>
<keyword evidence="3" id="KW-1185">Reference proteome</keyword>
<dbReference type="InterPro" id="IPR006186">
    <property type="entry name" value="Ser/Thr-sp_prot-phosphatase"/>
</dbReference>
<dbReference type="STRING" id="52.CMC5_020430"/>
<dbReference type="Gene3D" id="3.60.21.10">
    <property type="match status" value="1"/>
</dbReference>
<reference evidence="2 3" key="1">
    <citation type="submission" date="2015-07" db="EMBL/GenBank/DDBJ databases">
        <title>Genome analysis of myxobacterium Chondromyces crocatus Cm c5 reveals a high potential for natural compound synthesis and the genetic basis for the loss of fruiting body formation.</title>
        <authorList>
            <person name="Zaburannyi N."/>
            <person name="Bunk B."/>
            <person name="Maier J."/>
            <person name="Overmann J."/>
            <person name="Mueller R."/>
        </authorList>
    </citation>
    <scope>NUCLEOTIDE SEQUENCE [LARGE SCALE GENOMIC DNA]</scope>
    <source>
        <strain evidence="2 3">Cm c5</strain>
    </source>
</reference>
<evidence type="ECO:0000259" key="1">
    <source>
        <dbReference type="PROSITE" id="PS00125"/>
    </source>
</evidence>
<dbReference type="CDD" id="cd00144">
    <property type="entry name" value="MPP_PPP_family"/>
    <property type="match status" value="1"/>
</dbReference>
<dbReference type="Proteomes" id="UP000067626">
    <property type="component" value="Chromosome"/>
</dbReference>
<evidence type="ECO:0000313" key="3">
    <source>
        <dbReference type="Proteomes" id="UP000067626"/>
    </source>
</evidence>
<dbReference type="InterPro" id="IPR050126">
    <property type="entry name" value="Ap4A_hydrolase"/>
</dbReference>
<gene>
    <name evidence="2" type="ORF">CMC5_020430</name>
</gene>
<dbReference type="GO" id="GO:0016791">
    <property type="term" value="F:phosphatase activity"/>
    <property type="evidence" value="ECO:0007669"/>
    <property type="project" value="TreeGrafter"/>
</dbReference>
<dbReference type="InterPro" id="IPR029052">
    <property type="entry name" value="Metallo-depent_PP-like"/>
</dbReference>
<dbReference type="SUPFAM" id="SSF56300">
    <property type="entry name" value="Metallo-dependent phosphatases"/>
    <property type="match status" value="1"/>
</dbReference>
<dbReference type="PANTHER" id="PTHR42850:SF4">
    <property type="entry name" value="ZINC-DEPENDENT ENDOPOLYPHOSPHATASE"/>
    <property type="match status" value="1"/>
</dbReference>
<dbReference type="PRINTS" id="PR00114">
    <property type="entry name" value="STPHPHTASE"/>
</dbReference>
<feature type="domain" description="Serine/threonine specific protein phosphatases" evidence="1">
    <location>
        <begin position="68"/>
        <end position="73"/>
    </location>
</feature>
<accession>A0A0K1EAJ9</accession>
<proteinExistence type="predicted"/>
<dbReference type="OrthoDB" id="9807890at2"/>